<feature type="transmembrane region" description="Helical" evidence="19">
    <location>
        <begin position="228"/>
        <end position="253"/>
    </location>
</feature>
<dbReference type="InterPro" id="IPR003961">
    <property type="entry name" value="FN3_dom"/>
</dbReference>
<evidence type="ECO:0000256" key="8">
    <source>
        <dbReference type="ARBA" id="ARBA00023136"/>
    </source>
</evidence>
<dbReference type="CDD" id="cd21910">
    <property type="entry name" value="JAK1bd_box_IFNLR1"/>
    <property type="match status" value="1"/>
</dbReference>
<keyword evidence="3 19" id="KW-0812">Transmembrane</keyword>
<comment type="caution">
    <text evidence="22">The sequence shown here is derived from an EMBL/GenBank/DDBJ whole genome shotgun (WGS) entry which is preliminary data.</text>
</comment>
<feature type="domain" description="Fibronectin type-III" evidence="21">
    <location>
        <begin position="23"/>
        <end position="127"/>
    </location>
</feature>
<proteinExistence type="inferred from homology"/>
<comment type="function">
    <text evidence="12">The IFNLR1/IL10RB dimer is a receptor for the cytokine ligands IFNL2 and IFNL3 and mediates their antiviral activity. The ligand/receptor complex stimulate the activation of the JAK/STAT signaling pathway leading to the expression of IFN-stimulated genes (ISG), which contribute to the antiviral state. Determines the cell type specificity of the lambda interferon action. Shows a more restricted pattern of expression in the epithelial tissues thereby limiting responses to lambda interferons primarily to epithelial cells of the respiratory, gastrointestinal, and reproductive tracts. Seems not to be essential for early virus-activated host defense in vaginal infection, but plays an important role in Toll-like receptor (TLR)-induced antiviral defense. Plays a significant role in the antiviral immune defense in the intestinal epithelium.</text>
</comment>
<evidence type="ECO:0000256" key="5">
    <source>
        <dbReference type="ARBA" id="ARBA00022843"/>
    </source>
</evidence>
<feature type="compositionally biased region" description="Polar residues" evidence="18">
    <location>
        <begin position="431"/>
        <end position="441"/>
    </location>
</feature>
<accession>A0A7J8A798</accession>
<name>A0A7J8A798_PIPKU</name>
<feature type="signal peptide" evidence="20">
    <location>
        <begin position="1"/>
        <end position="20"/>
    </location>
</feature>
<evidence type="ECO:0000256" key="12">
    <source>
        <dbReference type="ARBA" id="ARBA00054089"/>
    </source>
</evidence>
<keyword evidence="5" id="KW-0832">Ubl conjugation</keyword>
<keyword evidence="7" id="KW-0051">Antiviral defense</keyword>
<dbReference type="PANTHER" id="PTHR20859">
    <property type="entry name" value="INTERFERON/INTERLEUKIN RECEPTOR"/>
    <property type="match status" value="1"/>
</dbReference>
<evidence type="ECO:0000256" key="19">
    <source>
        <dbReference type="SAM" id="Phobius"/>
    </source>
</evidence>
<evidence type="ECO:0000256" key="4">
    <source>
        <dbReference type="ARBA" id="ARBA00022729"/>
    </source>
</evidence>
<evidence type="ECO:0000256" key="15">
    <source>
        <dbReference type="ARBA" id="ARBA00077895"/>
    </source>
</evidence>
<dbReference type="FunFam" id="2.60.40.10:FF:001357">
    <property type="entry name" value="Interferon lambda receptor 1"/>
    <property type="match status" value="1"/>
</dbReference>
<feature type="region of interest" description="Disordered" evidence="18">
    <location>
        <begin position="349"/>
        <end position="514"/>
    </location>
</feature>
<feature type="chain" id="PRO_5029814627" description="Interferon lambda receptor 1" evidence="20">
    <location>
        <begin position="21"/>
        <end position="514"/>
    </location>
</feature>
<dbReference type="FunFam" id="2.60.40.10:FF:001235">
    <property type="entry name" value="Interferon lambda receptor 1"/>
    <property type="match status" value="1"/>
</dbReference>
<keyword evidence="10 22" id="KW-0675">Receptor</keyword>
<dbReference type="InterPro" id="IPR050650">
    <property type="entry name" value="Type-II_Cytokine-TF_Rcpt"/>
</dbReference>
<feature type="compositionally biased region" description="Acidic residues" evidence="18">
    <location>
        <begin position="321"/>
        <end position="336"/>
    </location>
</feature>
<evidence type="ECO:0000256" key="13">
    <source>
        <dbReference type="ARBA" id="ARBA00066090"/>
    </source>
</evidence>
<evidence type="ECO:0000256" key="9">
    <source>
        <dbReference type="ARBA" id="ARBA00023157"/>
    </source>
</evidence>
<dbReference type="OrthoDB" id="10031784at2759"/>
<evidence type="ECO:0000256" key="17">
    <source>
        <dbReference type="ARBA" id="ARBA00081807"/>
    </source>
</evidence>
<organism evidence="22 23">
    <name type="scientific">Pipistrellus kuhlii</name>
    <name type="common">Kuhl's pipistrelle</name>
    <dbReference type="NCBI Taxonomy" id="59472"/>
    <lineage>
        <taxon>Eukaryota</taxon>
        <taxon>Metazoa</taxon>
        <taxon>Chordata</taxon>
        <taxon>Craniata</taxon>
        <taxon>Vertebrata</taxon>
        <taxon>Euteleostomi</taxon>
        <taxon>Mammalia</taxon>
        <taxon>Eutheria</taxon>
        <taxon>Laurasiatheria</taxon>
        <taxon>Chiroptera</taxon>
        <taxon>Yangochiroptera</taxon>
        <taxon>Vespertilionidae</taxon>
        <taxon>Pipistrellus</taxon>
    </lineage>
</organism>
<evidence type="ECO:0000259" key="21">
    <source>
        <dbReference type="PROSITE" id="PS50853"/>
    </source>
</evidence>
<comment type="subunit">
    <text evidence="13">Heterodimer with IL10RB.</text>
</comment>
<evidence type="ECO:0000256" key="10">
    <source>
        <dbReference type="ARBA" id="ARBA00023170"/>
    </source>
</evidence>
<evidence type="ECO:0000256" key="7">
    <source>
        <dbReference type="ARBA" id="ARBA00023118"/>
    </source>
</evidence>
<evidence type="ECO:0000256" key="16">
    <source>
        <dbReference type="ARBA" id="ARBA00080949"/>
    </source>
</evidence>
<dbReference type="GO" id="GO:0051607">
    <property type="term" value="P:defense response to virus"/>
    <property type="evidence" value="ECO:0007669"/>
    <property type="project" value="UniProtKB-KW"/>
</dbReference>
<dbReference type="Proteomes" id="UP000558488">
    <property type="component" value="Unassembled WGS sequence"/>
</dbReference>
<dbReference type="GO" id="GO:0004896">
    <property type="term" value="F:cytokine receptor activity"/>
    <property type="evidence" value="ECO:0007669"/>
    <property type="project" value="TreeGrafter"/>
</dbReference>
<evidence type="ECO:0000256" key="14">
    <source>
        <dbReference type="ARBA" id="ARBA00073656"/>
    </source>
</evidence>
<dbReference type="EMBL" id="JACAGB010000002">
    <property type="protein sequence ID" value="KAF6382228.1"/>
    <property type="molecule type" value="Genomic_DNA"/>
</dbReference>
<keyword evidence="23" id="KW-1185">Reference proteome</keyword>
<protein>
    <recommendedName>
        <fullName evidence="14">Interferon lambda receptor 1</fullName>
    </recommendedName>
    <alternativeName>
        <fullName evidence="15">Cytokine receptor class-II member 12</fullName>
    </alternativeName>
    <alternativeName>
        <fullName evidence="17">Cytokine receptor family 2 member 12</fullName>
    </alternativeName>
    <alternativeName>
        <fullName evidence="16">Interleukin-28 receptor subunit alpha</fullName>
    </alternativeName>
</protein>
<dbReference type="GO" id="GO:0005886">
    <property type="term" value="C:plasma membrane"/>
    <property type="evidence" value="ECO:0007669"/>
    <property type="project" value="TreeGrafter"/>
</dbReference>
<sequence length="514" mass="56394">MTRPGRWALLLLCLLRPAGGRPPLAPPQNVTLLSRDFGVYLTWLPGPGNPQDVTYRVAYQSFLATPRRWRKVRRCTPTTELTCSLMCLEKQDLFNKFKGRVQAVAPGARSPWVESKYLEYLFEVEPAPPILVVTQTEEVLKVNATYQLPPCMPPSDLKYQVDFWKEGTGNKTQFPETSHGQPVQIPLQADARGYHCLSARTIYAFGDPKWSEFSEPTCFSLGTPGVHWALLALPPLLLLLLVIAMGCVIWRSFPGNPWFQRAKMPRALDFSGHRYPAATFQPSGPETLEGLTLCPQKELARRVRLTPRGRAAATTQAGPEDGAEDEEEEEEEEDDNVIVQPYLVPPGFLEQEHQAPGRPEAGDQAEGCPACDASDGSGASAGGSSLLEEAGSSGYVAKKAPGRGPGGSRCLEPLPAPESSQDMGSLEELQESSISWASWGSPTPRRELVPGEPHVSLRTLTFSWDSNAAEEEEEEEEEGEEEEEDGGESETEDRGAGSWGTGARSRTLGHYMAR</sequence>
<feature type="compositionally biased region" description="Acidic residues" evidence="18">
    <location>
        <begin position="468"/>
        <end position="491"/>
    </location>
</feature>
<evidence type="ECO:0000313" key="22">
    <source>
        <dbReference type="EMBL" id="KAF6382228.1"/>
    </source>
</evidence>
<evidence type="ECO:0000256" key="11">
    <source>
        <dbReference type="ARBA" id="ARBA00023180"/>
    </source>
</evidence>
<comment type="subcellular location">
    <subcellularLocation>
        <location evidence="1">Membrane</location>
        <topology evidence="1">Single-pass type I membrane protein</topology>
    </subcellularLocation>
</comment>
<feature type="region of interest" description="Disordered" evidence="18">
    <location>
        <begin position="304"/>
        <end position="337"/>
    </location>
</feature>
<dbReference type="InterPro" id="IPR013783">
    <property type="entry name" value="Ig-like_fold"/>
</dbReference>
<evidence type="ECO:0000256" key="6">
    <source>
        <dbReference type="ARBA" id="ARBA00022989"/>
    </source>
</evidence>
<gene>
    <name evidence="22" type="ORF">mPipKuh1_006532</name>
</gene>
<dbReference type="Gene3D" id="2.60.40.10">
    <property type="entry name" value="Immunoglobulins"/>
    <property type="match status" value="2"/>
</dbReference>
<evidence type="ECO:0000256" key="18">
    <source>
        <dbReference type="SAM" id="MobiDB-lite"/>
    </source>
</evidence>
<keyword evidence="4 20" id="KW-0732">Signal</keyword>
<keyword evidence="11" id="KW-0325">Glycoprotein</keyword>
<dbReference type="PROSITE" id="PS50853">
    <property type="entry name" value="FN3"/>
    <property type="match status" value="1"/>
</dbReference>
<dbReference type="SUPFAM" id="SSF49265">
    <property type="entry name" value="Fibronectin type III"/>
    <property type="match status" value="2"/>
</dbReference>
<evidence type="ECO:0000313" key="23">
    <source>
        <dbReference type="Proteomes" id="UP000558488"/>
    </source>
</evidence>
<evidence type="ECO:0000256" key="2">
    <source>
        <dbReference type="ARBA" id="ARBA00005399"/>
    </source>
</evidence>
<evidence type="ECO:0000256" key="1">
    <source>
        <dbReference type="ARBA" id="ARBA00004479"/>
    </source>
</evidence>
<evidence type="ECO:0000256" key="3">
    <source>
        <dbReference type="ARBA" id="ARBA00022692"/>
    </source>
</evidence>
<dbReference type="PANTHER" id="PTHR20859:SF55">
    <property type="entry name" value="INTERFERON LAMBDA RECEPTOR 1"/>
    <property type="match status" value="1"/>
</dbReference>
<dbReference type="InterPro" id="IPR036116">
    <property type="entry name" value="FN3_sf"/>
</dbReference>
<keyword evidence="8 19" id="KW-0472">Membrane</keyword>
<comment type="similarity">
    <text evidence="2">Belongs to the type II cytokine receptor family.</text>
</comment>
<feature type="compositionally biased region" description="Low complexity" evidence="18">
    <location>
        <begin position="372"/>
        <end position="394"/>
    </location>
</feature>
<evidence type="ECO:0000256" key="20">
    <source>
        <dbReference type="SAM" id="SignalP"/>
    </source>
</evidence>
<dbReference type="AlphaFoldDB" id="A0A7J8A798"/>
<keyword evidence="9" id="KW-1015">Disulfide bond</keyword>
<keyword evidence="6 19" id="KW-1133">Transmembrane helix</keyword>
<dbReference type="Pfam" id="PF01108">
    <property type="entry name" value="Tissue_fac"/>
    <property type="match status" value="1"/>
</dbReference>
<reference evidence="22 23" key="1">
    <citation type="journal article" date="2020" name="Nature">
        <title>Six reference-quality genomes reveal evolution of bat adaptations.</title>
        <authorList>
            <person name="Jebb D."/>
            <person name="Huang Z."/>
            <person name="Pippel M."/>
            <person name="Hughes G.M."/>
            <person name="Lavrichenko K."/>
            <person name="Devanna P."/>
            <person name="Winkler S."/>
            <person name="Jermiin L.S."/>
            <person name="Skirmuntt E.C."/>
            <person name="Katzourakis A."/>
            <person name="Burkitt-Gray L."/>
            <person name="Ray D.A."/>
            <person name="Sullivan K.A.M."/>
            <person name="Roscito J.G."/>
            <person name="Kirilenko B.M."/>
            <person name="Davalos L.M."/>
            <person name="Corthals A.P."/>
            <person name="Power M.L."/>
            <person name="Jones G."/>
            <person name="Ransome R.D."/>
            <person name="Dechmann D.K.N."/>
            <person name="Locatelli A.G."/>
            <person name="Puechmaille S.J."/>
            <person name="Fedrigo O."/>
            <person name="Jarvis E.D."/>
            <person name="Hiller M."/>
            <person name="Vernes S.C."/>
            <person name="Myers E.W."/>
            <person name="Teeling E.C."/>
        </authorList>
    </citation>
    <scope>NUCLEOTIDE SEQUENCE [LARGE SCALE GENOMIC DNA]</scope>
    <source>
        <strain evidence="22">MPipKuh1</strain>
        <tissue evidence="22">Flight muscle</tissue>
    </source>
</reference>